<dbReference type="Gene3D" id="3.30.200.20">
    <property type="entry name" value="Phosphorylase Kinase, domain 1"/>
    <property type="match status" value="1"/>
</dbReference>
<proteinExistence type="predicted"/>
<dbReference type="InterPro" id="IPR011009">
    <property type="entry name" value="Kinase-like_dom_sf"/>
</dbReference>
<dbReference type="InterPro" id="IPR017441">
    <property type="entry name" value="Protein_kinase_ATP_BS"/>
</dbReference>
<gene>
    <name evidence="2" type="ORF">OSB1V03_LOCUS20306</name>
</gene>
<feature type="non-terminal residue" evidence="2">
    <location>
        <position position="305"/>
    </location>
</feature>
<evidence type="ECO:0000256" key="1">
    <source>
        <dbReference type="PROSITE-ProRule" id="PRU10141"/>
    </source>
</evidence>
<evidence type="ECO:0000313" key="3">
    <source>
        <dbReference type="Proteomes" id="UP000759131"/>
    </source>
</evidence>
<dbReference type="SUPFAM" id="SSF56112">
    <property type="entry name" value="Protein kinase-like (PK-like)"/>
    <property type="match status" value="1"/>
</dbReference>
<evidence type="ECO:0000313" key="2">
    <source>
        <dbReference type="EMBL" id="CAD7645003.1"/>
    </source>
</evidence>
<protein>
    <submittedName>
        <fullName evidence="2">Uncharacterized protein</fullName>
    </submittedName>
</protein>
<dbReference type="GO" id="GO:0005524">
    <property type="term" value="F:ATP binding"/>
    <property type="evidence" value="ECO:0007669"/>
    <property type="project" value="UniProtKB-UniRule"/>
</dbReference>
<keyword evidence="1" id="KW-0547">Nucleotide-binding</keyword>
<dbReference type="PROSITE" id="PS00107">
    <property type="entry name" value="PROTEIN_KINASE_ATP"/>
    <property type="match status" value="1"/>
</dbReference>
<name>A0A7R9LNN7_9ACAR</name>
<organism evidence="2">
    <name type="scientific">Medioppia subpectinata</name>
    <dbReference type="NCBI Taxonomy" id="1979941"/>
    <lineage>
        <taxon>Eukaryota</taxon>
        <taxon>Metazoa</taxon>
        <taxon>Ecdysozoa</taxon>
        <taxon>Arthropoda</taxon>
        <taxon>Chelicerata</taxon>
        <taxon>Arachnida</taxon>
        <taxon>Acari</taxon>
        <taxon>Acariformes</taxon>
        <taxon>Sarcoptiformes</taxon>
        <taxon>Oribatida</taxon>
        <taxon>Brachypylina</taxon>
        <taxon>Oppioidea</taxon>
        <taxon>Oppiidae</taxon>
        <taxon>Medioppia</taxon>
    </lineage>
</organism>
<dbReference type="AlphaFoldDB" id="A0A7R9LNN7"/>
<accession>A0A7R9LNN7</accession>
<dbReference type="EMBL" id="CAJPIZ010032961">
    <property type="protein sequence ID" value="CAG2120359.1"/>
    <property type="molecule type" value="Genomic_DNA"/>
</dbReference>
<reference evidence="2" key="1">
    <citation type="submission" date="2020-11" db="EMBL/GenBank/DDBJ databases">
        <authorList>
            <person name="Tran Van P."/>
        </authorList>
    </citation>
    <scope>NUCLEOTIDE SEQUENCE</scope>
</reference>
<keyword evidence="1" id="KW-0067">ATP-binding</keyword>
<dbReference type="EMBL" id="OC887536">
    <property type="protein sequence ID" value="CAD7645003.1"/>
    <property type="molecule type" value="Genomic_DNA"/>
</dbReference>
<dbReference type="Proteomes" id="UP000759131">
    <property type="component" value="Unassembled WGS sequence"/>
</dbReference>
<sequence>MQPMDSEIRAMITDTISVENTTYDIITEFVQHFLSAKYRASGYDKHLNTMAQLTAKQLINEQLINTSTEQLLSPPGDHDIYEDINSDPDVNEHVVNVNDIEATDHSNNGQLDKPYVFEFSTGTEYMVEPSQYLIVEVQDDEPVKTHDYQSSTTDLCTVNESIVQPIVIEALMIASNDGQQHPPAKHMAEAQVESIIQCLMDRLEPVIDIETHHRPNHLHKEFLLDGQCLGAGLSGLVVRATRRTDGVEYAVKMHFIVGKEDTEDGLLREYHWRRREVDVWSGVSYGQCVQYYDSWVERDEECRQR</sequence>
<feature type="binding site" evidence="1">
    <location>
        <position position="259"/>
    </location>
    <ligand>
        <name>ATP</name>
        <dbReference type="ChEBI" id="CHEBI:30616"/>
    </ligand>
</feature>
<keyword evidence="3" id="KW-1185">Reference proteome</keyword>